<evidence type="ECO:0000256" key="2">
    <source>
        <dbReference type="ARBA" id="ARBA00023134"/>
    </source>
</evidence>
<dbReference type="GO" id="GO:0005525">
    <property type="term" value="F:GTP binding"/>
    <property type="evidence" value="ECO:0007669"/>
    <property type="project" value="InterPro"/>
</dbReference>
<dbReference type="GO" id="GO:0003924">
    <property type="term" value="F:GTPase activity"/>
    <property type="evidence" value="ECO:0007669"/>
    <property type="project" value="InterPro"/>
</dbReference>
<dbReference type="GO" id="GO:0005874">
    <property type="term" value="C:microtubule"/>
    <property type="evidence" value="ECO:0007669"/>
    <property type="project" value="TreeGrafter"/>
</dbReference>
<dbReference type="PANTHER" id="PTHR11566">
    <property type="entry name" value="DYNAMIN"/>
    <property type="match status" value="1"/>
</dbReference>
<keyword evidence="1" id="KW-0547">Nucleotide-binding</keyword>
<dbReference type="InterPro" id="IPR000375">
    <property type="entry name" value="Dynamin_stalk"/>
</dbReference>
<organism evidence="4">
    <name type="scientific">Trepomonas sp. PC1</name>
    <dbReference type="NCBI Taxonomy" id="1076344"/>
    <lineage>
        <taxon>Eukaryota</taxon>
        <taxon>Metamonada</taxon>
        <taxon>Diplomonadida</taxon>
        <taxon>Hexamitidae</taxon>
        <taxon>Hexamitinae</taxon>
        <taxon>Trepomonas</taxon>
    </lineage>
</organism>
<dbReference type="CDD" id="cd08771">
    <property type="entry name" value="DLP_1"/>
    <property type="match status" value="1"/>
</dbReference>
<accession>A0A146KDI5</accession>
<dbReference type="InterPro" id="IPR045063">
    <property type="entry name" value="Dynamin_N"/>
</dbReference>
<keyword evidence="2" id="KW-0342">GTP-binding</keyword>
<dbReference type="InterPro" id="IPR022812">
    <property type="entry name" value="Dynamin"/>
</dbReference>
<name>A0A146KDI5_9EUKA</name>
<dbReference type="PRINTS" id="PR00195">
    <property type="entry name" value="DYNAMIN"/>
</dbReference>
<dbReference type="InterPro" id="IPR027417">
    <property type="entry name" value="P-loop_NTPase"/>
</dbReference>
<sequence length="342" mass="39116">SQLYPIINIIKEEITFPNVVVVGSQSVGKSSIINTLCGRDFLPRGSGIVTLRPLVIKLVNTVKSKQQVKNESGKIYYEWAQFQHSGEKIFVDDSIIQKEIIYETERFSGQYKKVSTSNPIVLQFYSPHVLNLNIIDLPGIPHMIFPSCGSDNDFQIERITYDYISKPNSIILAVSSANSDLSTSEALNAAYRVDPNGDRTLGVLTKIDIIDRGTEQLTLEILSNEEYKLKFGWIGMVNRSQRDIDFNKSLRQYLLDEQKLFEESKFSQTVKQNCGTKNFMGKLAKILLKSCQIEQKLVETCKNKLKIVQIKKYEQQKIEKEVELLQQRFGQCLEVMYLYENG</sequence>
<feature type="domain" description="Dynamin-type G" evidence="3">
    <location>
        <begin position="13"/>
        <end position="306"/>
    </location>
</feature>
<dbReference type="GO" id="GO:0016020">
    <property type="term" value="C:membrane"/>
    <property type="evidence" value="ECO:0007669"/>
    <property type="project" value="TreeGrafter"/>
</dbReference>
<dbReference type="GO" id="GO:0005737">
    <property type="term" value="C:cytoplasm"/>
    <property type="evidence" value="ECO:0007669"/>
    <property type="project" value="TreeGrafter"/>
</dbReference>
<dbReference type="Pfam" id="PF01031">
    <property type="entry name" value="Dynamin_M"/>
    <property type="match status" value="1"/>
</dbReference>
<evidence type="ECO:0000259" key="3">
    <source>
        <dbReference type="PROSITE" id="PS51718"/>
    </source>
</evidence>
<reference evidence="4" key="1">
    <citation type="submission" date="2015-07" db="EMBL/GenBank/DDBJ databases">
        <title>Adaptation to a free-living lifestyle via gene acquisitions in the diplomonad Trepomonas sp. PC1.</title>
        <authorList>
            <person name="Xu F."/>
            <person name="Jerlstrom-Hultqvist J."/>
            <person name="Kolisko M."/>
            <person name="Simpson A.G.B."/>
            <person name="Roger A.J."/>
            <person name="Svard S.G."/>
            <person name="Andersson J.O."/>
        </authorList>
    </citation>
    <scope>NUCLEOTIDE SEQUENCE</scope>
    <source>
        <strain evidence="4">PC1</strain>
    </source>
</reference>
<proteinExistence type="predicted"/>
<feature type="non-terminal residue" evidence="4">
    <location>
        <position position="1"/>
    </location>
</feature>
<dbReference type="InterPro" id="IPR001401">
    <property type="entry name" value="Dynamin_GTPase"/>
</dbReference>
<feature type="non-terminal residue" evidence="4">
    <location>
        <position position="342"/>
    </location>
</feature>
<protein>
    <submittedName>
        <fullName evidence="4">Dynamin</fullName>
    </submittedName>
</protein>
<dbReference type="Pfam" id="PF00350">
    <property type="entry name" value="Dynamin_N"/>
    <property type="match status" value="1"/>
</dbReference>
<dbReference type="AlphaFoldDB" id="A0A146KDI5"/>
<gene>
    <name evidence="4" type="ORF">TPC1_12751</name>
</gene>
<dbReference type="PROSITE" id="PS51718">
    <property type="entry name" value="G_DYNAMIN_2"/>
    <property type="match status" value="1"/>
</dbReference>
<dbReference type="SUPFAM" id="SSF52540">
    <property type="entry name" value="P-loop containing nucleoside triphosphate hydrolases"/>
    <property type="match status" value="1"/>
</dbReference>
<evidence type="ECO:0000313" key="4">
    <source>
        <dbReference type="EMBL" id="JAP94557.1"/>
    </source>
</evidence>
<dbReference type="Gene3D" id="3.40.50.300">
    <property type="entry name" value="P-loop containing nucleotide triphosphate hydrolases"/>
    <property type="match status" value="1"/>
</dbReference>
<dbReference type="SMART" id="SM00053">
    <property type="entry name" value="DYNc"/>
    <property type="match status" value="1"/>
</dbReference>
<dbReference type="EMBL" id="GDID01002049">
    <property type="protein sequence ID" value="JAP94557.1"/>
    <property type="molecule type" value="Transcribed_RNA"/>
</dbReference>
<dbReference type="PANTHER" id="PTHR11566:SF21">
    <property type="entry name" value="DYNAMIN RELATED PROTEIN 1, ISOFORM A"/>
    <property type="match status" value="1"/>
</dbReference>
<evidence type="ECO:0000256" key="1">
    <source>
        <dbReference type="ARBA" id="ARBA00022741"/>
    </source>
</evidence>
<dbReference type="GO" id="GO:0008017">
    <property type="term" value="F:microtubule binding"/>
    <property type="evidence" value="ECO:0007669"/>
    <property type="project" value="TreeGrafter"/>
</dbReference>
<dbReference type="InterPro" id="IPR030381">
    <property type="entry name" value="G_DYNAMIN_dom"/>
</dbReference>